<evidence type="ECO:0000256" key="2">
    <source>
        <dbReference type="ARBA" id="ARBA00022723"/>
    </source>
</evidence>
<proteinExistence type="predicted"/>
<evidence type="ECO:0000313" key="7">
    <source>
        <dbReference type="Proteomes" id="UP001427805"/>
    </source>
</evidence>
<dbReference type="PANTHER" id="PTHR10151">
    <property type="entry name" value="ECTONUCLEOTIDE PYROPHOSPHATASE/PHOSPHODIESTERASE"/>
    <property type="match status" value="1"/>
</dbReference>
<reference evidence="6 7" key="1">
    <citation type="submission" date="2024-05" db="EMBL/GenBank/DDBJ databases">
        <title>Sphingomonas sp. HF-S3 16S ribosomal RNA gene Genome sequencing and assembly.</title>
        <authorList>
            <person name="Lee H."/>
        </authorList>
    </citation>
    <scope>NUCLEOTIDE SEQUENCE [LARGE SCALE GENOMIC DNA]</scope>
    <source>
        <strain evidence="6 7">HF-S3</strain>
    </source>
</reference>
<evidence type="ECO:0000256" key="5">
    <source>
        <dbReference type="SAM" id="SignalP"/>
    </source>
</evidence>
<keyword evidence="7" id="KW-1185">Reference proteome</keyword>
<dbReference type="EMBL" id="JBDIZK010000022">
    <property type="protein sequence ID" value="MEN3749975.1"/>
    <property type="molecule type" value="Genomic_DNA"/>
</dbReference>
<evidence type="ECO:0000256" key="1">
    <source>
        <dbReference type="ARBA" id="ARBA00022553"/>
    </source>
</evidence>
<keyword evidence="3 5" id="KW-0732">Signal</keyword>
<dbReference type="Pfam" id="PF01663">
    <property type="entry name" value="Phosphodiest"/>
    <property type="match status" value="1"/>
</dbReference>
<protein>
    <recommendedName>
        <fullName evidence="4">Alkaline phosphatase</fullName>
        <ecNumber evidence="4">3.1.3.1</ecNumber>
    </recommendedName>
</protein>
<organism evidence="6 7">
    <name type="scientific">Sphingomonas rustica</name>
    <dbReference type="NCBI Taxonomy" id="3103142"/>
    <lineage>
        <taxon>Bacteria</taxon>
        <taxon>Pseudomonadati</taxon>
        <taxon>Pseudomonadota</taxon>
        <taxon>Alphaproteobacteria</taxon>
        <taxon>Sphingomonadales</taxon>
        <taxon>Sphingomonadaceae</taxon>
        <taxon>Sphingomonas</taxon>
    </lineage>
</organism>
<dbReference type="CDD" id="cd16016">
    <property type="entry name" value="AP-SPAP"/>
    <property type="match status" value="1"/>
</dbReference>
<keyword evidence="1" id="KW-0597">Phosphoprotein</keyword>
<dbReference type="InterPro" id="IPR017850">
    <property type="entry name" value="Alkaline_phosphatase_core_sf"/>
</dbReference>
<dbReference type="SUPFAM" id="SSF53649">
    <property type="entry name" value="Alkaline phosphatase-like"/>
    <property type="match status" value="1"/>
</dbReference>
<comment type="cofactor">
    <cofactor evidence="4">
        <name>Zn(2+)</name>
        <dbReference type="ChEBI" id="CHEBI:29105"/>
    </cofactor>
    <text evidence="4">Binds 2 Zn(2+) ions.</text>
</comment>
<comment type="caution">
    <text evidence="6">The sequence shown here is derived from an EMBL/GenBank/DDBJ whole genome shotgun (WGS) entry which is preliminary data.</text>
</comment>
<feature type="chain" id="PRO_5047300297" description="Alkaline phosphatase" evidence="5">
    <location>
        <begin position="22"/>
        <end position="563"/>
    </location>
</feature>
<dbReference type="InterPro" id="IPR002591">
    <property type="entry name" value="Phosphodiest/P_Trfase"/>
</dbReference>
<evidence type="ECO:0000256" key="3">
    <source>
        <dbReference type="ARBA" id="ARBA00022729"/>
    </source>
</evidence>
<keyword evidence="4" id="KW-0862">Zinc</keyword>
<sequence length="563" mass="59441">MKLFPSTAIALALTAAAPVAAQQAAAPAPAPAPAAPVATNAPVSMETPPKLIVMISVDQFSADLFAEYRAQFTGGLARLESGVVFPSGYQSHAATETCPGHSTILTGARPYRTGIIANDWTDFGVARADKTIYCAEDPSVPGSSSKDYTVSDKHLKVSTLGEWMKLANPASRVVSIAGKDRAAVMMGGHKIDELWYFWDKTRSFQSYAGRQAPARVNQINALVTERLAEARQGMDVPAFCKSRQQAYNLGTVTVGAGTFERKAGDLRGFKASPEFDDAVVTLAGSLAIDMKLGQGAAPDLLIVGASATDYVGHGLGTEGSEMCLQMFALDQKLGELFSLLDSTGVDYAVALTADHGGTDIPERNQAHGAPEAARVQATAVASAIGKQVQTALKLDAQPLTGGSFGDVYIDPKLSKKARAAVQAEAIKAYRAHPQVQAVYTGAEIAATPMPKGPPETWTLLERARASYDPARSGDLYVVLHPRIVPIATPGPGYASTHGSIWDYDRRVPILFWRKGMTGFEHPLSVETVDIAPTLAGLLHVPVPVEIDGHCLDLDAGAASTCAK</sequence>
<name>A0ABV0BEJ7_9SPHN</name>
<evidence type="ECO:0000256" key="4">
    <source>
        <dbReference type="PIRNR" id="PIRNR031924"/>
    </source>
</evidence>
<dbReference type="Gene3D" id="3.30.1360.150">
    <property type="match status" value="1"/>
</dbReference>
<evidence type="ECO:0000313" key="6">
    <source>
        <dbReference type="EMBL" id="MEN3749975.1"/>
    </source>
</evidence>
<dbReference type="EC" id="3.1.3.1" evidence="4"/>
<dbReference type="Gene3D" id="3.40.720.10">
    <property type="entry name" value="Alkaline Phosphatase, subunit A"/>
    <property type="match status" value="1"/>
</dbReference>
<keyword evidence="2 4" id="KW-0479">Metal-binding</keyword>
<dbReference type="RefSeq" id="WP_346249024.1">
    <property type="nucleotide sequence ID" value="NZ_JBDIZK010000022.1"/>
</dbReference>
<dbReference type="PIRSF" id="PIRSF031924">
    <property type="entry name" value="Pi-irrepressible_AP"/>
    <property type="match status" value="1"/>
</dbReference>
<accession>A0ABV0BEJ7</accession>
<dbReference type="Proteomes" id="UP001427805">
    <property type="component" value="Unassembled WGS sequence"/>
</dbReference>
<dbReference type="InterPro" id="IPR026263">
    <property type="entry name" value="Alkaline_phosphatase_prok"/>
</dbReference>
<feature type="signal peptide" evidence="5">
    <location>
        <begin position="1"/>
        <end position="21"/>
    </location>
</feature>
<gene>
    <name evidence="6" type="ORF">TPR58_22575</name>
</gene>
<dbReference type="PANTHER" id="PTHR10151:SF120">
    <property type="entry name" value="BIS(5'-ADENOSYL)-TRIPHOSPHATASE"/>
    <property type="match status" value="1"/>
</dbReference>
<comment type="function">
    <text evidence="4">Alkaline phosphatase with broad substrate specificity.</text>
</comment>
<comment type="catalytic activity">
    <reaction evidence="4">
        <text>a phosphate monoester + H2O = an alcohol + phosphate</text>
        <dbReference type="Rhea" id="RHEA:15017"/>
        <dbReference type="ChEBI" id="CHEBI:15377"/>
        <dbReference type="ChEBI" id="CHEBI:30879"/>
        <dbReference type="ChEBI" id="CHEBI:43474"/>
        <dbReference type="ChEBI" id="CHEBI:67140"/>
        <dbReference type="EC" id="3.1.3.1"/>
    </reaction>
</comment>